<organism evidence="1 2">
    <name type="scientific">Lichtheimia corymbifera JMRC:FSU:9682</name>
    <dbReference type="NCBI Taxonomy" id="1263082"/>
    <lineage>
        <taxon>Eukaryota</taxon>
        <taxon>Fungi</taxon>
        <taxon>Fungi incertae sedis</taxon>
        <taxon>Mucoromycota</taxon>
        <taxon>Mucoromycotina</taxon>
        <taxon>Mucoromycetes</taxon>
        <taxon>Mucorales</taxon>
        <taxon>Lichtheimiaceae</taxon>
        <taxon>Lichtheimia</taxon>
    </lineage>
</organism>
<dbReference type="EMBL" id="CBTN010000075">
    <property type="protein sequence ID" value="CDH59795.1"/>
    <property type="molecule type" value="Genomic_DNA"/>
</dbReference>
<dbReference type="VEuPathDB" id="FungiDB:LCOR_10600.1"/>
<evidence type="ECO:0000313" key="2">
    <source>
        <dbReference type="Proteomes" id="UP000027586"/>
    </source>
</evidence>
<dbReference type="Proteomes" id="UP000027586">
    <property type="component" value="Unassembled WGS sequence"/>
</dbReference>
<dbReference type="AlphaFoldDB" id="A0A068SCR8"/>
<comment type="caution">
    <text evidence="1">The sequence shown here is derived from an EMBL/GenBank/DDBJ whole genome shotgun (WGS) entry which is preliminary data.</text>
</comment>
<reference evidence="1" key="1">
    <citation type="submission" date="2013-08" db="EMBL/GenBank/DDBJ databases">
        <title>Gene expansion shapes genome architecture in the human pathogen Lichtheimia corymbifera: an evolutionary genomics analysis in the ancient terrestrial Mucorales (Mucoromycotina).</title>
        <authorList>
            <person name="Schwartze V.U."/>
            <person name="Winter S."/>
            <person name="Shelest E."/>
            <person name="Marcet-Houben M."/>
            <person name="Horn F."/>
            <person name="Wehner S."/>
            <person name="Hoffmann K."/>
            <person name="Riege K."/>
            <person name="Sammeth M."/>
            <person name="Nowrousian M."/>
            <person name="Valiante V."/>
            <person name="Linde J."/>
            <person name="Jacobsen I.D."/>
            <person name="Marz M."/>
            <person name="Brakhage A.A."/>
            <person name="Gabaldon T."/>
            <person name="Bocker S."/>
            <person name="Voigt K."/>
        </authorList>
    </citation>
    <scope>NUCLEOTIDE SEQUENCE [LARGE SCALE GENOMIC DNA]</scope>
    <source>
        <strain evidence="1">FSU 9682</strain>
    </source>
</reference>
<keyword evidence="2" id="KW-1185">Reference proteome</keyword>
<accession>A0A068SCR8</accession>
<sequence>MNKDHLSSNMHKENMKTPISLNFTMKREVFHRTKLLVGIESIMCRSFTIVVADLRFTQCHHQPKLKKNLRGRPDRLWLVVTLGESENGHDDRETCTQGALHPSAQLCLIEDPTLHCKV</sequence>
<protein>
    <submittedName>
        <fullName evidence="1">Uncharacterized protein</fullName>
    </submittedName>
</protein>
<evidence type="ECO:0000313" key="1">
    <source>
        <dbReference type="EMBL" id="CDH59795.1"/>
    </source>
</evidence>
<gene>
    <name evidence="1" type="ORF">LCOR_10600.1</name>
</gene>
<name>A0A068SCR8_9FUNG</name>
<proteinExistence type="predicted"/>